<dbReference type="EMBL" id="CP050692">
    <property type="protein sequence ID" value="QIT46908.1"/>
    <property type="molecule type" value="Genomic_DNA"/>
</dbReference>
<evidence type="ECO:0000313" key="3">
    <source>
        <dbReference type="Proteomes" id="UP000502504"/>
    </source>
</evidence>
<reference evidence="2 3" key="1">
    <citation type="submission" date="2020-03" db="EMBL/GenBank/DDBJ databases">
        <title>Is there a link between lipid content and antibiotic production in Streptomyces?</title>
        <authorList>
            <person name="David M."/>
            <person name="Lejeune C."/>
            <person name="Abreu S."/>
            <person name="Thibessard A."/>
            <person name="Leblond P."/>
            <person name="Chaminade P."/>
            <person name="Virolle M.-J."/>
        </authorList>
    </citation>
    <scope>NUCLEOTIDE SEQUENCE [LARGE SCALE GENOMIC DNA]</scope>
    <source>
        <strain evidence="2 3">DSM 41481</strain>
    </source>
</reference>
<feature type="domain" description="RelA/SpoT" evidence="1">
    <location>
        <begin position="44"/>
        <end position="178"/>
    </location>
</feature>
<name>A0AAE6YBP8_STRAT</name>
<accession>A0AAE6YBP8</accession>
<dbReference type="InterPro" id="IPR007685">
    <property type="entry name" value="RelA_SpoT"/>
</dbReference>
<dbReference type="Pfam" id="PF04607">
    <property type="entry name" value="RelA_SpoT"/>
    <property type="match status" value="1"/>
</dbReference>
<evidence type="ECO:0000313" key="2">
    <source>
        <dbReference type="EMBL" id="QIT46908.1"/>
    </source>
</evidence>
<gene>
    <name evidence="2" type="ORF">HCX60_28090</name>
</gene>
<dbReference type="PANTHER" id="PTHR41773:SF1">
    <property type="entry name" value="RELA_SPOT DOMAIN-CONTAINING PROTEIN"/>
    <property type="match status" value="1"/>
</dbReference>
<dbReference type="SMART" id="SM00954">
    <property type="entry name" value="RelA_SpoT"/>
    <property type="match status" value="1"/>
</dbReference>
<protein>
    <submittedName>
        <fullName evidence="2">RelA/SpoT domain-containing protein</fullName>
    </submittedName>
</protein>
<dbReference type="AlphaFoldDB" id="A0AAE6YBP8"/>
<dbReference type="InterPro" id="IPR043519">
    <property type="entry name" value="NT_sf"/>
</dbReference>
<organism evidence="2 3">
    <name type="scientific">Streptomyces antibioticus</name>
    <dbReference type="NCBI Taxonomy" id="1890"/>
    <lineage>
        <taxon>Bacteria</taxon>
        <taxon>Bacillati</taxon>
        <taxon>Actinomycetota</taxon>
        <taxon>Actinomycetes</taxon>
        <taxon>Kitasatosporales</taxon>
        <taxon>Streptomycetaceae</taxon>
        <taxon>Streptomyces</taxon>
    </lineage>
</organism>
<dbReference type="Gene3D" id="3.30.460.10">
    <property type="entry name" value="Beta Polymerase, domain 2"/>
    <property type="match status" value="1"/>
</dbReference>
<dbReference type="RefSeq" id="WP_078634973.1">
    <property type="nucleotide sequence ID" value="NZ_CM007717.1"/>
</dbReference>
<dbReference type="Proteomes" id="UP000502504">
    <property type="component" value="Chromosome"/>
</dbReference>
<sequence length="417" mass="47726">MEIVDHFLARYAKEYDFYNRAAELVAQALGRDLKESGVRCIVTHRAKDIKRLEEKCRQRAPRKNYTTVEDVYDDIVDLAGVRIALYFPGEQDQVEKAVNRLLDVTEKKDFPESNERPPGKEFSGYSATHYRVRLKERELVDLDKRYAKARVEVQVASVLMHAWSEVEHDLDYKPLSGELSDAEKAILDQLNGLVIAGEMSLKMLQEASENRVARSGRFLNHYELAAYLLSQAGKILNEPVGDSGLGRVDLLFNFLRKLEKESPADLAPYLASLHDNVEMRPLAEQVIDALLAEDPSRYEHFNMVQVDADTASLDPLSQSARMHQQIGHFLTSWVELEESLRNLAPQEDGERIAPPIFRLLDRLPMLDTETRHEIDLLRRVRNNVVHGRDVPASSYLAEATDRIQEITKRVRHLLSSR</sequence>
<proteinExistence type="predicted"/>
<dbReference type="SUPFAM" id="SSF81301">
    <property type="entry name" value="Nucleotidyltransferase"/>
    <property type="match status" value="1"/>
</dbReference>
<evidence type="ECO:0000259" key="1">
    <source>
        <dbReference type="SMART" id="SM00954"/>
    </source>
</evidence>
<dbReference type="CDD" id="cd05399">
    <property type="entry name" value="NT_Rel-Spo_like"/>
    <property type="match status" value="1"/>
</dbReference>
<dbReference type="PANTHER" id="PTHR41773">
    <property type="entry name" value="GTP PYROPHOSPHATASE-RELATED"/>
    <property type="match status" value="1"/>
</dbReference>
<dbReference type="GO" id="GO:0015969">
    <property type="term" value="P:guanosine tetraphosphate metabolic process"/>
    <property type="evidence" value="ECO:0007669"/>
    <property type="project" value="InterPro"/>
</dbReference>